<name>A0A093GZE5_STRCA</name>
<feature type="domain" description="C2H2-type" evidence="18">
    <location>
        <begin position="1316"/>
        <end position="1340"/>
    </location>
</feature>
<comment type="similarity">
    <text evidence="3">Belongs to the krueppel C2H2-type zinc-finger protein family.</text>
</comment>
<dbReference type="FunFam" id="3.30.160.60:FF:000803">
    <property type="entry name" value="zinc finger protein 142"/>
    <property type="match status" value="1"/>
</dbReference>
<keyword evidence="20" id="KW-1185">Reference proteome</keyword>
<evidence type="ECO:0000256" key="2">
    <source>
        <dbReference type="ARBA" id="ARBA00004123"/>
    </source>
</evidence>
<dbReference type="Pfam" id="PF23574">
    <property type="entry name" value="zf-C2H2_ZNF142_18"/>
    <property type="match status" value="1"/>
</dbReference>
<dbReference type="Pfam" id="PF13912">
    <property type="entry name" value="zf-C2H2_6"/>
    <property type="match status" value="3"/>
</dbReference>
<dbReference type="FunFam" id="3.30.160.60:FF:001062">
    <property type="entry name" value="Zinc finger protein 142"/>
    <property type="match status" value="1"/>
</dbReference>
<feature type="domain" description="C2H2-type" evidence="18">
    <location>
        <begin position="1344"/>
        <end position="1372"/>
    </location>
</feature>
<dbReference type="FunFam" id="3.30.160.60:FF:001041">
    <property type="entry name" value="Zinc finger protein 142"/>
    <property type="match status" value="1"/>
</dbReference>
<dbReference type="SMART" id="SM00355">
    <property type="entry name" value="ZnF_C2H2"/>
    <property type="match status" value="37"/>
</dbReference>
<keyword evidence="7" id="KW-0677">Repeat</keyword>
<dbReference type="GO" id="GO:0005634">
    <property type="term" value="C:nucleus"/>
    <property type="evidence" value="ECO:0007669"/>
    <property type="project" value="UniProtKB-SubCell"/>
</dbReference>
<feature type="region of interest" description="Disordered" evidence="17">
    <location>
        <begin position="1733"/>
        <end position="1785"/>
    </location>
</feature>
<feature type="compositionally biased region" description="Acidic residues" evidence="17">
    <location>
        <begin position="223"/>
        <end position="243"/>
    </location>
</feature>
<dbReference type="FunFam" id="3.30.160.60:FF:002452">
    <property type="entry name" value="zinc finger protein 142 isoform X4"/>
    <property type="match status" value="1"/>
</dbReference>
<dbReference type="PANTHER" id="PTHR24384">
    <property type="entry name" value="FINGER PUTATIVE TRANSCRIPTION FACTOR FAMILY-RELATED"/>
    <property type="match status" value="1"/>
</dbReference>
<keyword evidence="10" id="KW-0832">Ubl conjugation</keyword>
<dbReference type="FunFam" id="3.30.160.60:FF:003444">
    <property type="entry name" value="Zinc finger protein 142"/>
    <property type="match status" value="1"/>
</dbReference>
<feature type="non-terminal residue" evidence="19">
    <location>
        <position position="1785"/>
    </location>
</feature>
<dbReference type="PROSITE" id="PS00028">
    <property type="entry name" value="ZINC_FINGER_C2H2_1"/>
    <property type="match status" value="18"/>
</dbReference>
<feature type="domain" description="C2H2-type" evidence="18">
    <location>
        <begin position="1684"/>
        <end position="1711"/>
    </location>
</feature>
<dbReference type="FunFam" id="3.30.160.60:FF:000614">
    <property type="entry name" value="Zinc finger protein 142"/>
    <property type="match status" value="1"/>
</dbReference>
<feature type="compositionally biased region" description="Basic and acidic residues" evidence="17">
    <location>
        <begin position="245"/>
        <end position="259"/>
    </location>
</feature>
<evidence type="ECO:0000256" key="3">
    <source>
        <dbReference type="ARBA" id="ARBA00006991"/>
    </source>
</evidence>
<keyword evidence="14" id="KW-0539">Nucleus</keyword>
<dbReference type="FunFam" id="3.30.160.60:FF:002128">
    <property type="entry name" value="Zinc finger protein 142"/>
    <property type="match status" value="1"/>
</dbReference>
<dbReference type="GO" id="GO:0008270">
    <property type="term" value="F:zinc ion binding"/>
    <property type="evidence" value="ECO:0007669"/>
    <property type="project" value="UniProtKB-KW"/>
</dbReference>
<feature type="domain" description="C2H2-type" evidence="18">
    <location>
        <begin position="1457"/>
        <end position="1484"/>
    </location>
</feature>
<dbReference type="STRING" id="441894.ENSSCUP00000006885"/>
<evidence type="ECO:0000256" key="14">
    <source>
        <dbReference type="ARBA" id="ARBA00023242"/>
    </source>
</evidence>
<sequence length="1785" mass="201902">VSVEMAASEAAGREMEVLCSELLLPTPGASGAVGSPGAASAGLTGTPPLTMSQRLLLAEASMPGEGAHAEESSMEIFIEAVAGNTHRNPQGALPCPEKGCHFTTEDRKQLRSHLSRVHGASPVSCTYRTCHLLFPSRLAMEQHHRTHLPFHCSRCDFVTANAKLFWQHRKGHAAEPPAETQVTESTCSLAAPARTSLEQPCILLSERVVTREGSLEEQKISTGEEDSESGGDESLEEDGESPYEGETKEDGKEAPEKAKVPRAQHFKGDIVEGSEYLYKTHMCPECKRCFKKRTHLVEHLHLHFPDPSLQCPNCHKYFTSKSKLKIHMMRETGEKAHRCPLCHYSSVEKNALNRHMASMHEDISNFYSDVYSCPVCEKKFRLSQALKEHLKTHKAEPKRLSCFQGGCDYCAEDRKEFVRHLKDAHGIKAVECKYHACSLLFGTAEAMEAHRKTHYAFHCQQCDFICSNKHVFRKHKKQGHPGSEQLQCSFCPFATFNPVEFHDHVGKMHANEKIHKCTECAFATAHKRVLIRHMLLHTGEKPHKCELCDFTCRDVSYLSKHMLTHSNDKNFMCTECGYITKWKHYLNVHMRKHTGDLRYQCNQCSYRCHRADQLSSHKLRHQGKSLICEVCGFACKRKYELQKHMQAKHSQNYQVPIFQCQYCTYQTKYKQALLNNENCKNTKQKEFRCALCSYCTFSNTSLFFHKRKIHGYVPGDKDWLENYASKELEISSSEALFGCELSVALRSDAGSPLSAKEQWAKVRPPQLESQGEEGHQQAVVLPLLRQEAAASEDSAEVGRGVGEGEQSCPVAGDALGDSCVQADPASGSAKLATSRDVVESCTLHLETLHVSSNPVLEHLAGDACSSQPESVEMLACKEPPAAYEVLGSQDDLGLEDNDNALEDIPDFEEDEADTHRDGAVRLENTEMRENGQAELPEAWLSVVKTAEQSRPPTLEDVATSGDDAKAGSESVLKALRKQDKEQAETLVLEGRVQMLVVQSESQIFKCEKCSYITRKEKSMSLHSKASCQSRRSPLVCPVQELPGLCQPASQPGDNGPETSESDRGSLEESAHPETLWEVELLPDKTQASGNDSMGMVEEPSQQEDPPEPGGAACPSQPGKASEKYRLEGGKLRCNACSFVCSRVSTITSHVEDGCRSLEQFWCSLCPAAFRSRRALKSHHTEKHVVHPEEDRCQSTKPLEGGPARGETGQPSEPPMDVAPLRATFPKRRRFSCPTCPFTCHQERAMKTHKKRGCVTLGEFRSASCPFTSKVAKTLRLHRKHYSKRPQLQCRQCEFTCKQARCLRQHVRIKHEGVKPHKCHYCEFSTTRRYRLEAHQSLHTGVGRIACGICSQTFGTNSKLRIHRLRVHEKTPTHFCPLCDYSSYLQNDITRHVNSCHCGELNFGCSRCEARFSSETALKQHVLRRHEEKVSYGCPHCGFVCHSEATLKCHVQKQHPHLECSTCKETFATRDALEEHKKQHFSHRCELCSFAAKERQQLVRHYVETHEPAAAQDKPLRCPFCDFACCHQLVFDQHMKGHGGTRVYKCSDCEYTTKNRQKITWHIRIHTGEKPYKCHLCKYACADPSRLKYHMRIHKEERKYLCPDCGYKCKWVNQLKYHMTKHTGLKPYRCDECEYRTNRADALRVHKETRHREARSFICEQCGKAFKTRFLLKTHLKKHSEEKPYVCNACGRAFRWAAGLRHHYLTHTNEHPFFCRYCPYKAKQKFQVIKHIQRHHPEHGSDDLSQGVGKDPSTPTVHLHDVQMENHAKGPPRPEQEGSSPIAKDG</sequence>
<dbReference type="GO" id="GO:0000978">
    <property type="term" value="F:RNA polymerase II cis-regulatory region sequence-specific DNA binding"/>
    <property type="evidence" value="ECO:0007669"/>
    <property type="project" value="TreeGrafter"/>
</dbReference>
<feature type="domain" description="C2H2-type" evidence="18">
    <location>
        <begin position="515"/>
        <end position="542"/>
    </location>
</feature>
<dbReference type="FunFam" id="3.30.160.60:FF:001208">
    <property type="entry name" value="Zinc finger protein 142"/>
    <property type="match status" value="1"/>
</dbReference>
<dbReference type="FunFam" id="3.30.160.60:FF:001595">
    <property type="entry name" value="Zinc finger protein 142"/>
    <property type="match status" value="1"/>
</dbReference>
<feature type="region of interest" description="Disordered" evidence="17">
    <location>
        <begin position="1180"/>
        <end position="1216"/>
    </location>
</feature>
<feature type="compositionally biased region" description="Polar residues" evidence="17">
    <location>
        <begin position="1047"/>
        <end position="1058"/>
    </location>
</feature>
<feature type="compositionally biased region" description="Basic and acidic residues" evidence="17">
    <location>
        <begin position="1182"/>
        <end position="1193"/>
    </location>
</feature>
<feature type="domain" description="C2H2-type" evidence="18">
    <location>
        <begin position="150"/>
        <end position="177"/>
    </location>
</feature>
<dbReference type="InterPro" id="IPR013087">
    <property type="entry name" value="Znf_C2H2_type"/>
</dbReference>
<keyword evidence="8 16" id="KW-0863">Zinc-finger</keyword>
<dbReference type="Gene3D" id="3.30.160.60">
    <property type="entry name" value="Classic Zinc Finger"/>
    <property type="match status" value="19"/>
</dbReference>
<keyword evidence="9" id="KW-0862">Zinc</keyword>
<dbReference type="Pfam" id="PF23612">
    <property type="entry name" value="zf-C2H2_ZN142"/>
    <property type="match status" value="2"/>
</dbReference>
<feature type="domain" description="C2H2-type" evidence="18">
    <location>
        <begin position="1571"/>
        <end position="1598"/>
    </location>
</feature>
<feature type="compositionally biased region" description="Basic and acidic residues" evidence="17">
    <location>
        <begin position="1757"/>
        <end position="1775"/>
    </location>
</feature>
<comment type="subcellular location">
    <subcellularLocation>
        <location evidence="2">Nucleus</location>
    </subcellularLocation>
</comment>
<dbReference type="GO" id="GO:0000981">
    <property type="term" value="F:DNA-binding transcription factor activity, RNA polymerase II-specific"/>
    <property type="evidence" value="ECO:0007669"/>
    <property type="project" value="TreeGrafter"/>
</dbReference>
<organism evidence="19 20">
    <name type="scientific">Struthio camelus australis</name>
    <dbReference type="NCBI Taxonomy" id="441894"/>
    <lineage>
        <taxon>Eukaryota</taxon>
        <taxon>Metazoa</taxon>
        <taxon>Chordata</taxon>
        <taxon>Craniata</taxon>
        <taxon>Vertebrata</taxon>
        <taxon>Euteleostomi</taxon>
        <taxon>Archelosauria</taxon>
        <taxon>Archosauria</taxon>
        <taxon>Dinosauria</taxon>
        <taxon>Saurischia</taxon>
        <taxon>Theropoda</taxon>
        <taxon>Coelurosauria</taxon>
        <taxon>Aves</taxon>
        <taxon>Palaeognathae</taxon>
        <taxon>Struthioniformes</taxon>
        <taxon>Struthionidae</taxon>
        <taxon>Struthio</taxon>
    </lineage>
</organism>
<feature type="domain" description="C2H2-type" evidence="18">
    <location>
        <begin position="309"/>
        <end position="336"/>
    </location>
</feature>
<dbReference type="FunFam" id="3.30.160.60:FF:002871">
    <property type="entry name" value="Zinc finger protein 142"/>
    <property type="match status" value="1"/>
</dbReference>
<feature type="region of interest" description="Disordered" evidence="17">
    <location>
        <begin position="1043"/>
        <end position="1121"/>
    </location>
</feature>
<gene>
    <name evidence="19" type="ORF">N308_14334</name>
</gene>
<accession>A0A093GZE5</accession>
<evidence type="ECO:0000256" key="10">
    <source>
        <dbReference type="ARBA" id="ARBA00022843"/>
    </source>
</evidence>
<dbReference type="InterPro" id="IPR050752">
    <property type="entry name" value="C2H2-ZF_domain"/>
</dbReference>
<evidence type="ECO:0000256" key="12">
    <source>
        <dbReference type="ARBA" id="ARBA00023125"/>
    </source>
</evidence>
<dbReference type="FunFam" id="3.30.160.60:FF:000891">
    <property type="entry name" value="Zinc finger protein 142"/>
    <property type="match status" value="1"/>
</dbReference>
<feature type="domain" description="C2H2-type" evidence="18">
    <location>
        <begin position="1627"/>
        <end position="1655"/>
    </location>
</feature>
<reference evidence="19 20" key="1">
    <citation type="submission" date="2014-04" db="EMBL/GenBank/DDBJ databases">
        <title>Genome evolution of avian class.</title>
        <authorList>
            <person name="Zhang G."/>
            <person name="Li C."/>
        </authorList>
    </citation>
    <scope>NUCLEOTIDE SEQUENCE [LARGE SCALE GENOMIC DNA]</scope>
    <source>
        <strain evidence="19">BGI_N308</strain>
    </source>
</reference>
<dbReference type="InterPro" id="IPR057828">
    <property type="entry name" value="Znf_C2H2_ZNF142_13th"/>
</dbReference>
<dbReference type="InterPro" id="IPR036236">
    <property type="entry name" value="Znf_C2H2_sf"/>
</dbReference>
<dbReference type="FunFam" id="3.30.160.60:FF:001516">
    <property type="entry name" value="Zinc finger protein 142"/>
    <property type="match status" value="1"/>
</dbReference>
<evidence type="ECO:0000256" key="6">
    <source>
        <dbReference type="ARBA" id="ARBA00022723"/>
    </source>
</evidence>
<evidence type="ECO:0000256" key="8">
    <source>
        <dbReference type="ARBA" id="ARBA00022771"/>
    </source>
</evidence>
<feature type="compositionally biased region" description="Basic and acidic residues" evidence="17">
    <location>
        <begin position="1060"/>
        <end position="1071"/>
    </location>
</feature>
<evidence type="ECO:0000256" key="4">
    <source>
        <dbReference type="ARBA" id="ARBA00022499"/>
    </source>
</evidence>
<feature type="domain" description="C2H2-type" evidence="18">
    <location>
        <begin position="1656"/>
        <end position="1683"/>
    </location>
</feature>
<keyword evidence="6" id="KW-0479">Metal-binding</keyword>
<evidence type="ECO:0000256" key="11">
    <source>
        <dbReference type="ARBA" id="ARBA00023015"/>
    </source>
</evidence>
<protein>
    <recommendedName>
        <fullName evidence="15">Zinc finger protein 142</fullName>
    </recommendedName>
</protein>
<evidence type="ECO:0000256" key="16">
    <source>
        <dbReference type="PROSITE-ProRule" id="PRU00042"/>
    </source>
</evidence>
<proteinExistence type="inferred from homology"/>
<dbReference type="Pfam" id="PF00096">
    <property type="entry name" value="zf-C2H2"/>
    <property type="match status" value="3"/>
</dbReference>
<evidence type="ECO:0000256" key="1">
    <source>
        <dbReference type="ARBA" id="ARBA00003767"/>
    </source>
</evidence>
<dbReference type="PROSITE" id="PS50157">
    <property type="entry name" value="ZINC_FINGER_C2H2_2"/>
    <property type="match status" value="20"/>
</dbReference>
<feature type="domain" description="C2H2-type" evidence="18">
    <location>
        <begin position="371"/>
        <end position="398"/>
    </location>
</feature>
<dbReference type="FunFam" id="3.30.160.60:FF:001657">
    <property type="entry name" value="Zinc finger protein 142"/>
    <property type="match status" value="1"/>
</dbReference>
<keyword evidence="11" id="KW-0805">Transcription regulation</keyword>
<dbReference type="InterPro" id="IPR056438">
    <property type="entry name" value="Znf-C2H2_CTCF"/>
</dbReference>
<keyword evidence="5" id="KW-0597">Phosphoprotein</keyword>
<evidence type="ECO:0000313" key="19">
    <source>
        <dbReference type="EMBL" id="KFV74756.1"/>
    </source>
</evidence>
<dbReference type="EMBL" id="KL205808">
    <property type="protein sequence ID" value="KFV74756.1"/>
    <property type="molecule type" value="Genomic_DNA"/>
</dbReference>
<evidence type="ECO:0000256" key="5">
    <source>
        <dbReference type="ARBA" id="ARBA00022553"/>
    </source>
</evidence>
<dbReference type="FunFam" id="3.30.160.60:FF:000883">
    <property type="entry name" value="Zinc finger protein 142"/>
    <property type="match status" value="1"/>
</dbReference>
<evidence type="ECO:0000256" key="7">
    <source>
        <dbReference type="ARBA" id="ARBA00022737"/>
    </source>
</evidence>
<keyword evidence="12" id="KW-0238">DNA-binding</keyword>
<feature type="non-terminal residue" evidence="19">
    <location>
        <position position="1"/>
    </location>
</feature>
<evidence type="ECO:0000256" key="17">
    <source>
        <dbReference type="SAM" id="MobiDB-lite"/>
    </source>
</evidence>
<feature type="domain" description="C2H2-type" evidence="18">
    <location>
        <begin position="1402"/>
        <end position="1430"/>
    </location>
</feature>
<dbReference type="PANTHER" id="PTHR24384:SF189">
    <property type="entry name" value="C2H2-TYPE DOMAIN-CONTAINING PROTEIN-RELATED"/>
    <property type="match status" value="1"/>
</dbReference>
<dbReference type="FunFam" id="3.30.160.60:FF:001033">
    <property type="entry name" value="Zinc finger protein 142"/>
    <property type="match status" value="1"/>
</dbReference>
<feature type="domain" description="C2H2-type" evidence="18">
    <location>
        <begin position="571"/>
        <end position="598"/>
    </location>
</feature>
<dbReference type="SUPFAM" id="SSF57667">
    <property type="entry name" value="beta-beta-alpha zinc fingers"/>
    <property type="match status" value="12"/>
</dbReference>
<comment type="function">
    <text evidence="1">May be involved in transcriptional regulation.</text>
</comment>
<evidence type="ECO:0000256" key="13">
    <source>
        <dbReference type="ARBA" id="ARBA00023163"/>
    </source>
</evidence>
<dbReference type="Pfam" id="PF23611">
    <property type="entry name" value="zf-C2H2_16"/>
    <property type="match status" value="4"/>
</dbReference>
<feature type="domain" description="C2H2-type" evidence="18">
    <location>
        <begin position="1160"/>
        <end position="1191"/>
    </location>
</feature>
<feature type="domain" description="C2H2-type" evidence="18">
    <location>
        <begin position="543"/>
        <end position="570"/>
    </location>
</feature>
<feature type="region of interest" description="Disordered" evidence="17">
    <location>
        <begin position="213"/>
        <end position="263"/>
    </location>
</feature>
<keyword evidence="13" id="KW-0804">Transcription</keyword>
<feature type="domain" description="C2H2-type" evidence="18">
    <location>
        <begin position="1543"/>
        <end position="1570"/>
    </location>
</feature>
<dbReference type="InterPro" id="IPR057829">
    <property type="entry name" value="Znf_C2H2_ZN142_21/23"/>
</dbReference>
<evidence type="ECO:0000259" key="18">
    <source>
        <dbReference type="PROSITE" id="PS50157"/>
    </source>
</evidence>
<dbReference type="Proteomes" id="UP000053584">
    <property type="component" value="Unassembled WGS sequence"/>
</dbReference>
<dbReference type="FunFam" id="3.30.160.60:FF:004680">
    <property type="match status" value="1"/>
</dbReference>
<evidence type="ECO:0000313" key="20">
    <source>
        <dbReference type="Proteomes" id="UP000053584"/>
    </source>
</evidence>
<feature type="domain" description="C2H2-type" evidence="18">
    <location>
        <begin position="1599"/>
        <end position="1626"/>
    </location>
</feature>
<feature type="domain" description="C2H2-type" evidence="18">
    <location>
        <begin position="599"/>
        <end position="626"/>
    </location>
</feature>
<dbReference type="FunFam" id="3.30.160.60:FF:001127">
    <property type="entry name" value="Zinc finger protein 142"/>
    <property type="match status" value="1"/>
</dbReference>
<feature type="domain" description="C2H2-type" evidence="18">
    <location>
        <begin position="281"/>
        <end position="308"/>
    </location>
</feature>
<evidence type="ECO:0000256" key="15">
    <source>
        <dbReference type="ARBA" id="ARBA00067482"/>
    </source>
</evidence>
<evidence type="ECO:0000256" key="9">
    <source>
        <dbReference type="ARBA" id="ARBA00022833"/>
    </source>
</evidence>
<feature type="domain" description="C2H2-type" evidence="18">
    <location>
        <begin position="1287"/>
        <end position="1315"/>
    </location>
</feature>
<keyword evidence="4" id="KW-1017">Isopeptide bond</keyword>